<evidence type="ECO:0000313" key="3">
    <source>
        <dbReference type="EMBL" id="CAK7925228.1"/>
    </source>
</evidence>
<evidence type="ECO:0000256" key="1">
    <source>
        <dbReference type="SAM" id="MobiDB-lite"/>
    </source>
</evidence>
<dbReference type="PANTHER" id="PTHR15503:SF22">
    <property type="entry name" value="TRANSPOSON TY3-I GAG POLYPROTEIN"/>
    <property type="match status" value="1"/>
</dbReference>
<protein>
    <recommendedName>
        <fullName evidence="2">Retrotransposon gag domain-containing protein</fullName>
    </recommendedName>
</protein>
<dbReference type="InterPro" id="IPR032567">
    <property type="entry name" value="RTL1-rel"/>
</dbReference>
<comment type="caution">
    <text evidence="3">The sequence shown here is derived from an EMBL/GenBank/DDBJ whole genome shotgun (WGS) entry which is preliminary data.</text>
</comment>
<dbReference type="AlphaFoldDB" id="A0AAV1TVX8"/>
<dbReference type="CDD" id="cd00303">
    <property type="entry name" value="retropepsin_like"/>
    <property type="match status" value="1"/>
</dbReference>
<accession>A0AAV1TVX8</accession>
<feature type="domain" description="Retrotransposon gag" evidence="2">
    <location>
        <begin position="115"/>
        <end position="208"/>
    </location>
</feature>
<dbReference type="InterPro" id="IPR021109">
    <property type="entry name" value="Peptidase_aspartic_dom_sf"/>
</dbReference>
<name>A0AAV1TVX8_9STRA</name>
<feature type="compositionally biased region" description="Low complexity" evidence="1">
    <location>
        <begin position="296"/>
        <end position="308"/>
    </location>
</feature>
<dbReference type="InterPro" id="IPR005162">
    <property type="entry name" value="Retrotrans_gag_dom"/>
</dbReference>
<dbReference type="SUPFAM" id="SSF50630">
    <property type="entry name" value="Acid proteases"/>
    <property type="match status" value="1"/>
</dbReference>
<evidence type="ECO:0000259" key="2">
    <source>
        <dbReference type="Pfam" id="PF03732"/>
    </source>
</evidence>
<dbReference type="Pfam" id="PF08284">
    <property type="entry name" value="RVP_2"/>
    <property type="match status" value="1"/>
</dbReference>
<dbReference type="EMBL" id="CAKLBY020000086">
    <property type="protein sequence ID" value="CAK7925228.1"/>
    <property type="molecule type" value="Genomic_DNA"/>
</dbReference>
<gene>
    <name evidence="3" type="ORF">PM001_LOCUS10378</name>
</gene>
<evidence type="ECO:0000313" key="4">
    <source>
        <dbReference type="Proteomes" id="UP001162060"/>
    </source>
</evidence>
<sequence length="466" mass="52170">MNMLDVEDDSFHVTREGYSHLSDSEWEIVGRMSVLMGEPAISGMLESLSRDQQHAAINKFLQGELAVERQKIALLQQQGSHQSMGGPTHMRRPETLKIDISRARHIEGDEMQVTFALSNLTGRAKTWALGLKLHDPNVFESLEILKSRLKETFEPPRAEFRARSALLRLKQGKRDVHAFAQHLRYLASSVTENPVDEHTLINVFIYGLVDGPVKTYMFREDFHTLEKAIAYAEQEDFSLRQSQANSSNYCPTRRQETGGPEPMDLCYIESENSRSLMSQAPQHVQRQDVMTTVGQGKVQGVGPTMSLSRDSKSDRQKRSGSVGAEHPADPATSREFAGLLTKIAPNTQSLCVTAPSDEESLITLKIEVTSGMSLRALVDCGASNSFIRRQSLEDSRLNYVEREFPPTRMTVCLATGASVTVNKRVVGIHYTLEGKQYDDDFIVLDLDDKFDVILGLPWLRKVPAMG</sequence>
<feature type="region of interest" description="Disordered" evidence="1">
    <location>
        <begin position="243"/>
        <end position="262"/>
    </location>
</feature>
<organism evidence="3 4">
    <name type="scientific">Peronospora matthiolae</name>
    <dbReference type="NCBI Taxonomy" id="2874970"/>
    <lineage>
        <taxon>Eukaryota</taxon>
        <taxon>Sar</taxon>
        <taxon>Stramenopiles</taxon>
        <taxon>Oomycota</taxon>
        <taxon>Peronosporomycetes</taxon>
        <taxon>Peronosporales</taxon>
        <taxon>Peronosporaceae</taxon>
        <taxon>Peronospora</taxon>
    </lineage>
</organism>
<dbReference type="Gene3D" id="2.40.70.10">
    <property type="entry name" value="Acid Proteases"/>
    <property type="match status" value="1"/>
</dbReference>
<dbReference type="Proteomes" id="UP001162060">
    <property type="component" value="Unassembled WGS sequence"/>
</dbReference>
<reference evidence="3" key="1">
    <citation type="submission" date="2024-01" db="EMBL/GenBank/DDBJ databases">
        <authorList>
            <person name="Webb A."/>
        </authorList>
    </citation>
    <scope>NUCLEOTIDE SEQUENCE</scope>
    <source>
        <strain evidence="3">Pm1</strain>
    </source>
</reference>
<dbReference type="PANTHER" id="PTHR15503">
    <property type="entry name" value="LDOC1 RELATED"/>
    <property type="match status" value="1"/>
</dbReference>
<feature type="region of interest" description="Disordered" evidence="1">
    <location>
        <begin position="296"/>
        <end position="332"/>
    </location>
</feature>
<dbReference type="Pfam" id="PF03732">
    <property type="entry name" value="Retrotrans_gag"/>
    <property type="match status" value="1"/>
</dbReference>
<proteinExistence type="predicted"/>